<protein>
    <submittedName>
        <fullName evidence="1">Uncharacterized protein</fullName>
    </submittedName>
</protein>
<accession>A0A1H9NHE3</accession>
<evidence type="ECO:0000313" key="1">
    <source>
        <dbReference type="EMBL" id="SER35342.1"/>
    </source>
</evidence>
<proteinExistence type="predicted"/>
<evidence type="ECO:0000313" key="2">
    <source>
        <dbReference type="Proteomes" id="UP000199766"/>
    </source>
</evidence>
<dbReference type="AlphaFoldDB" id="A0A1H9NHE3"/>
<gene>
    <name evidence="1" type="ORF">SAMN02982919_02219</name>
</gene>
<dbReference type="STRING" id="180197.SAMN02982919_02219"/>
<sequence>MTQLTEKNQRFYIPGWALFLQGKQEDLDDRYLMDLDGTMTRDPKKAFVIDGHQNPELYDELQENYYRQFYSTHMRMWV</sequence>
<dbReference type="Proteomes" id="UP000199766">
    <property type="component" value="Unassembled WGS sequence"/>
</dbReference>
<dbReference type="EMBL" id="FOGD01000007">
    <property type="protein sequence ID" value="SER35342.1"/>
    <property type="molecule type" value="Genomic_DNA"/>
</dbReference>
<keyword evidence="2" id="KW-1185">Reference proteome</keyword>
<dbReference type="RefSeq" id="WP_091457469.1">
    <property type="nucleotide sequence ID" value="NZ_FOGD01000007.1"/>
</dbReference>
<name>A0A1H9NHE3_9BURK</name>
<organism evidence="1 2">
    <name type="scientific">Giesbergeria anulus</name>
    <dbReference type="NCBI Taxonomy" id="180197"/>
    <lineage>
        <taxon>Bacteria</taxon>
        <taxon>Pseudomonadati</taxon>
        <taxon>Pseudomonadota</taxon>
        <taxon>Betaproteobacteria</taxon>
        <taxon>Burkholderiales</taxon>
        <taxon>Comamonadaceae</taxon>
        <taxon>Giesbergeria</taxon>
    </lineage>
</organism>
<reference evidence="1 2" key="1">
    <citation type="submission" date="2016-10" db="EMBL/GenBank/DDBJ databases">
        <authorList>
            <person name="de Groot N.N."/>
        </authorList>
    </citation>
    <scope>NUCLEOTIDE SEQUENCE [LARGE SCALE GENOMIC DNA]</scope>
    <source>
        <strain evidence="1 2">ATCC 35958</strain>
    </source>
</reference>